<keyword evidence="3" id="KW-1185">Reference proteome</keyword>
<evidence type="ECO:0000256" key="1">
    <source>
        <dbReference type="SAM" id="MobiDB-lite"/>
    </source>
</evidence>
<gene>
    <name evidence="2" type="ORF">DM02DRAFT_724667</name>
</gene>
<feature type="compositionally biased region" description="Basic and acidic residues" evidence="1">
    <location>
        <begin position="97"/>
        <end position="119"/>
    </location>
</feature>
<dbReference type="PANTHER" id="PTHR42345">
    <property type="entry name" value="TPR_REGION DOMAIN-CONTAINING PROTEIN"/>
    <property type="match status" value="1"/>
</dbReference>
<sequence length="1068" mass="118103">MYTLVDQGKEGTCFSTQLFASKMPLRKRVKAPSVGDTTAAEGKTNTHAHAHANGNGKGKKSKRQRLADFFRQRKHTKQTTPAGKQDHLTPEPIPVPVKKEQRQEPPRDSKIADSSRPAKSDGPATVRPSSSNKVDETSLPTPPPGPQQESPDEQQEEPKTEPKAEPLSEEYIHTLFAGAPHFSLQRANGRSIPTASYPWDEDLLIRDVSDSVQLAHPAFSASTLHRHLPILRQATDQDKLYQGYDIDVLEVPTMLSSQGLECGTIGFAHFLELPYADNLVTDLQQSQTSNEYLEAMRNKEMMQTKPERLGIRSVDKSLVHDRLIEFGDLFELFHDSPERMTILNNQSSGDLYANLFGRFLTPPGYDGSTDDPTGIKVQIDTLLKILALKGVWYDFSLVEWRIRLGQILWSDAYSEFDQDSQQLWTDREKLLLQITLACELLLRLDAVTSLDVDDIKAQIHVSPEDFQGFLKLKTKKTDWDLVLARRFLENILVVKESDREAPTPLDNPRGFMSMLSTGSAKQTEVKDDIVLLPQHQARQLSGLLQFAQTIQWPSMDLVLTDLAQKLRIPEPSEEHDQATSPYGRFVDPSTPSSVSVYGTPLASPRSNEMLDSYFGNLIRPTLNRANSQSLQVPLSSTLVAQADGPENALNVGGWLSRSFLTGLVLPGEAISHFLISTLLENDKLAIAALGDSANLYGGFVYSGRTWWSKASIVARVFGCIGNAVECMGWVCFPKVPEDLPDGWYAINSERAVFEQPARISGEEDRVMQDSLLVPDGTDASVHPTDLTLPVDAASPPIPSIELLKWNLTLINMDFSDNDTFSKPSTEGETYIASITVSTVGRMSTFSLSLTHDVHFITSWPCTTPASSPTPSTPHIFKRSQTLPLSRSSSRHSNPGGRAGSNQTSRHLSRRNSHGFEPLLSHPPDSPGILPTRMYSPTLDGDELNSTVTPRREPMDAHPLHASYKFKLIPATDVLDANFSLPFTKQTNTVSTPSVLNSPNEDKPDGILVDHSKTVLVLDARSSKDLELLARAWCAEKGHHAIVGRVGRTCLACCIREARGIGVNVVIRV</sequence>
<proteinExistence type="predicted"/>
<dbReference type="AlphaFoldDB" id="A0A2V1E5M4"/>
<feature type="compositionally biased region" description="Polar residues" evidence="1">
    <location>
        <begin position="878"/>
        <end position="892"/>
    </location>
</feature>
<feature type="region of interest" description="Disordered" evidence="1">
    <location>
        <begin position="32"/>
        <end position="164"/>
    </location>
</feature>
<dbReference type="PANTHER" id="PTHR42345:SF2">
    <property type="entry name" value="HELICASE-LIKE PROTEIN"/>
    <property type="match status" value="1"/>
</dbReference>
<accession>A0A2V1E5M4</accession>
<reference evidence="2 3" key="1">
    <citation type="journal article" date="2018" name="Sci. Rep.">
        <title>Comparative genomics provides insights into the lifestyle and reveals functional heterogeneity of dark septate endophytic fungi.</title>
        <authorList>
            <person name="Knapp D.G."/>
            <person name="Nemeth J.B."/>
            <person name="Barry K."/>
            <person name="Hainaut M."/>
            <person name="Henrissat B."/>
            <person name="Johnson J."/>
            <person name="Kuo A."/>
            <person name="Lim J.H.P."/>
            <person name="Lipzen A."/>
            <person name="Nolan M."/>
            <person name="Ohm R.A."/>
            <person name="Tamas L."/>
            <person name="Grigoriev I.V."/>
            <person name="Spatafora J.W."/>
            <person name="Nagy L.G."/>
            <person name="Kovacs G.M."/>
        </authorList>
    </citation>
    <scope>NUCLEOTIDE SEQUENCE [LARGE SCALE GENOMIC DNA]</scope>
    <source>
        <strain evidence="2 3">DSE2036</strain>
    </source>
</reference>
<dbReference type="EMBL" id="KZ805311">
    <property type="protein sequence ID" value="PVI05883.1"/>
    <property type="molecule type" value="Genomic_DNA"/>
</dbReference>
<feature type="region of interest" description="Disordered" evidence="1">
    <location>
        <begin position="863"/>
        <end position="928"/>
    </location>
</feature>
<name>A0A2V1E5M4_9PLEO</name>
<evidence type="ECO:0000313" key="3">
    <source>
        <dbReference type="Proteomes" id="UP000244855"/>
    </source>
</evidence>
<evidence type="ECO:0000313" key="2">
    <source>
        <dbReference type="EMBL" id="PVI05883.1"/>
    </source>
</evidence>
<feature type="compositionally biased region" description="Low complexity" evidence="1">
    <location>
        <begin position="863"/>
        <end position="873"/>
    </location>
</feature>
<organism evidence="2 3">
    <name type="scientific">Periconia macrospinosa</name>
    <dbReference type="NCBI Taxonomy" id="97972"/>
    <lineage>
        <taxon>Eukaryota</taxon>
        <taxon>Fungi</taxon>
        <taxon>Dikarya</taxon>
        <taxon>Ascomycota</taxon>
        <taxon>Pezizomycotina</taxon>
        <taxon>Dothideomycetes</taxon>
        <taxon>Pleosporomycetidae</taxon>
        <taxon>Pleosporales</taxon>
        <taxon>Massarineae</taxon>
        <taxon>Periconiaceae</taxon>
        <taxon>Periconia</taxon>
    </lineage>
</organism>
<dbReference type="OrthoDB" id="5420387at2759"/>
<dbReference type="Proteomes" id="UP000244855">
    <property type="component" value="Unassembled WGS sequence"/>
</dbReference>
<protein>
    <submittedName>
        <fullName evidence="2">Uncharacterized protein</fullName>
    </submittedName>
</protein>
<dbReference type="STRING" id="97972.A0A2V1E5M4"/>